<feature type="transmembrane region" description="Helical" evidence="6">
    <location>
        <begin position="397"/>
        <end position="415"/>
    </location>
</feature>
<dbReference type="Pfam" id="PF00293">
    <property type="entry name" value="NUDIX"/>
    <property type="match status" value="1"/>
</dbReference>
<dbReference type="EMBL" id="LN554846">
    <property type="protein sequence ID" value="CED71706.1"/>
    <property type="molecule type" value="Genomic_DNA"/>
</dbReference>
<gene>
    <name evidence="9" type="ORF">AWOD_I_1636</name>
</gene>
<feature type="transmembrane region" description="Helical" evidence="6">
    <location>
        <begin position="427"/>
        <end position="444"/>
    </location>
</feature>
<dbReference type="InterPro" id="IPR020476">
    <property type="entry name" value="Nudix_hydrolase"/>
</dbReference>
<dbReference type="Gene3D" id="3.90.79.10">
    <property type="entry name" value="Nucleoside Triphosphate Pyrophosphohydrolase"/>
    <property type="match status" value="1"/>
</dbReference>
<dbReference type="Pfam" id="PF01569">
    <property type="entry name" value="PAP2"/>
    <property type="match status" value="1"/>
</dbReference>
<evidence type="ECO:0000256" key="3">
    <source>
        <dbReference type="ARBA" id="ARBA00022801"/>
    </source>
</evidence>
<keyword evidence="7" id="KW-0732">Signal</keyword>
<keyword evidence="3" id="KW-0378">Hydrolase</keyword>
<feature type="transmembrane region" description="Helical" evidence="6">
    <location>
        <begin position="368"/>
        <end position="391"/>
    </location>
</feature>
<comment type="cofactor">
    <cofactor evidence="1">
        <name>Mg(2+)</name>
        <dbReference type="ChEBI" id="CHEBI:18420"/>
    </cofactor>
</comment>
<feature type="transmembrane region" description="Helical" evidence="6">
    <location>
        <begin position="456"/>
        <end position="480"/>
    </location>
</feature>
<dbReference type="PATRIC" id="fig|80852.17.peg.1687"/>
<feature type="transmembrane region" description="Helical" evidence="6">
    <location>
        <begin position="213"/>
        <end position="237"/>
    </location>
</feature>
<dbReference type="PANTHER" id="PTHR14969:SF13">
    <property type="entry name" value="AT30094P"/>
    <property type="match status" value="1"/>
</dbReference>
<dbReference type="CDD" id="cd02883">
    <property type="entry name" value="NUDIX_Hydrolase"/>
    <property type="match status" value="1"/>
</dbReference>
<feature type="transmembrane region" description="Helical" evidence="6">
    <location>
        <begin position="317"/>
        <end position="338"/>
    </location>
</feature>
<dbReference type="SUPFAM" id="SSF48317">
    <property type="entry name" value="Acid phosphatase/Vanadium-dependent haloperoxidase"/>
    <property type="match status" value="1"/>
</dbReference>
<evidence type="ECO:0000256" key="5">
    <source>
        <dbReference type="ARBA" id="ARBA00047594"/>
    </source>
</evidence>
<keyword evidence="10" id="KW-1185">Reference proteome</keyword>
<dbReference type="SMART" id="SM00014">
    <property type="entry name" value="acidPPc"/>
    <property type="match status" value="1"/>
</dbReference>
<keyword evidence="6" id="KW-0472">Membrane</keyword>
<dbReference type="Gene3D" id="1.20.144.10">
    <property type="entry name" value="Phosphatidic acid phosphatase type 2/haloperoxidase"/>
    <property type="match status" value="1"/>
</dbReference>
<feature type="signal peptide" evidence="7">
    <location>
        <begin position="1"/>
        <end position="25"/>
    </location>
</feature>
<evidence type="ECO:0000313" key="10">
    <source>
        <dbReference type="Proteomes" id="UP000032427"/>
    </source>
</evidence>
<dbReference type="PANTHER" id="PTHR14969">
    <property type="entry name" value="SPHINGOSINE-1-PHOSPHATE PHOSPHOHYDROLASE"/>
    <property type="match status" value="1"/>
</dbReference>
<dbReference type="GO" id="GO:0050380">
    <property type="term" value="F:undecaprenyl-diphosphatase activity"/>
    <property type="evidence" value="ECO:0007669"/>
    <property type="project" value="UniProtKB-EC"/>
</dbReference>
<dbReference type="InterPro" id="IPR000086">
    <property type="entry name" value="NUDIX_hydrolase_dom"/>
</dbReference>
<dbReference type="Proteomes" id="UP000032427">
    <property type="component" value="Chromosome 1"/>
</dbReference>
<evidence type="ECO:0000256" key="6">
    <source>
        <dbReference type="SAM" id="Phobius"/>
    </source>
</evidence>
<reference evidence="10" key="1">
    <citation type="submission" date="2014-09" db="EMBL/GenBank/DDBJ databases">
        <authorList>
            <person name="Hjerde E."/>
        </authorList>
    </citation>
    <scope>NUCLEOTIDE SEQUENCE [LARGE SCALE GENOMIC DNA]</scope>
    <source>
        <strain evidence="10">06/09/139</strain>
    </source>
</reference>
<dbReference type="PROSITE" id="PS00893">
    <property type="entry name" value="NUDIX_BOX"/>
    <property type="match status" value="1"/>
</dbReference>
<accession>A0A090ILQ1</accession>
<name>A0A090ILQ1_9GAMM</name>
<feature type="transmembrane region" description="Helical" evidence="6">
    <location>
        <begin position="344"/>
        <end position="361"/>
    </location>
</feature>
<evidence type="ECO:0000256" key="2">
    <source>
        <dbReference type="ARBA" id="ARBA00012374"/>
    </source>
</evidence>
<dbReference type="KEGG" id="awd:AWOD_I_1636"/>
<dbReference type="EC" id="3.6.1.27" evidence="2"/>
<keyword evidence="6" id="KW-1133">Transmembrane helix</keyword>
<dbReference type="InterPro" id="IPR015797">
    <property type="entry name" value="NUDIX_hydrolase-like_dom_sf"/>
</dbReference>
<evidence type="ECO:0000313" key="9">
    <source>
        <dbReference type="EMBL" id="CED71706.1"/>
    </source>
</evidence>
<feature type="domain" description="Nudix hydrolase" evidence="8">
    <location>
        <begin position="29"/>
        <end position="150"/>
    </location>
</feature>
<evidence type="ECO:0000256" key="4">
    <source>
        <dbReference type="ARBA" id="ARBA00032707"/>
    </source>
</evidence>
<dbReference type="HOGENOM" id="CLU_045246_0_0_6"/>
<evidence type="ECO:0000256" key="1">
    <source>
        <dbReference type="ARBA" id="ARBA00001946"/>
    </source>
</evidence>
<protein>
    <recommendedName>
        <fullName evidence="2">undecaprenyl-diphosphate phosphatase</fullName>
        <ecNumber evidence="2">3.6.1.27</ecNumber>
    </recommendedName>
    <alternativeName>
        <fullName evidence="4">Undecaprenyl pyrophosphate phosphatase</fullName>
    </alternativeName>
</protein>
<dbReference type="GeneID" id="28541194"/>
<dbReference type="PRINTS" id="PR00502">
    <property type="entry name" value="NUDIXFAMILY"/>
</dbReference>
<dbReference type="InterPro" id="IPR000326">
    <property type="entry name" value="PAP2/HPO"/>
</dbReference>
<feature type="transmembrane region" description="Helical" evidence="6">
    <location>
        <begin position="284"/>
        <end position="305"/>
    </location>
</feature>
<organism evidence="9 10">
    <name type="scientific">Aliivibrio wodanis</name>
    <dbReference type="NCBI Taxonomy" id="80852"/>
    <lineage>
        <taxon>Bacteria</taxon>
        <taxon>Pseudomonadati</taxon>
        <taxon>Pseudomonadota</taxon>
        <taxon>Gammaproteobacteria</taxon>
        <taxon>Vibrionales</taxon>
        <taxon>Vibrionaceae</taxon>
        <taxon>Aliivibrio</taxon>
    </lineage>
</organism>
<dbReference type="InterPro" id="IPR036938">
    <property type="entry name" value="PAP2/HPO_sf"/>
</dbReference>
<dbReference type="CDD" id="cd01610">
    <property type="entry name" value="PAP2_like"/>
    <property type="match status" value="1"/>
</dbReference>
<evidence type="ECO:0000259" key="8">
    <source>
        <dbReference type="PROSITE" id="PS51462"/>
    </source>
</evidence>
<feature type="chain" id="PRO_5001857545" description="undecaprenyl-diphosphate phosphatase" evidence="7">
    <location>
        <begin position="26"/>
        <end position="489"/>
    </location>
</feature>
<evidence type="ECO:0000256" key="7">
    <source>
        <dbReference type="SAM" id="SignalP"/>
    </source>
</evidence>
<sequence length="489" mass="54476">MNKIFTLCLLLSSFATSFLSIPALADQEVTSKGAVCVVDDGFRVVLIEELITGKLSLPGGLIDVGETPQQAAERETWEEAGLVVTAKEQLYKDDKATFFRCVSDSEIVVFDLQTNDGLFRIPSWFSPHYGIETEAVYLSEPYKITPEQYRYPQQLTLLQHWFAKPLDSDNQITWVTDLIGQASDIHQAELGLLMSLRESINSLPTVINTSIKIFFTIINETGTEAFFYFLFIVGLVYFGRGTALTLLFGIVLTIIFTELAKLGLALPRPFVYVPQLQLTQANGFGMPSMSAMLATVIYGVFYLALKKRDLAPALLNRFVLFFVGLIITQSIAQVWLGIHFLTDAIVGIALGAMVIVHFSNLQKKHGDLLYRVIESIQFWLIIAIISSGIAFTMQYMNYLYMAAICWGVVLAILISKGVVIKSLKTRVITLLTLFVVILLTRYGVSVLLDLLESSSLIVLMVKAIANFSLIFVIIVLATWLPCRLESKKA</sequence>
<keyword evidence="6" id="KW-0812">Transmembrane</keyword>
<dbReference type="AlphaFoldDB" id="A0A090ILQ1"/>
<dbReference type="PROSITE" id="PS51462">
    <property type="entry name" value="NUDIX"/>
    <property type="match status" value="1"/>
</dbReference>
<dbReference type="InterPro" id="IPR020084">
    <property type="entry name" value="NUDIX_hydrolase_CS"/>
</dbReference>
<proteinExistence type="predicted"/>
<comment type="catalytic activity">
    <reaction evidence="5">
        <text>di-trans,octa-cis-undecaprenyl diphosphate + H2O = di-trans,octa-cis-undecaprenyl phosphate + phosphate + H(+)</text>
        <dbReference type="Rhea" id="RHEA:28094"/>
        <dbReference type="ChEBI" id="CHEBI:15377"/>
        <dbReference type="ChEBI" id="CHEBI:15378"/>
        <dbReference type="ChEBI" id="CHEBI:43474"/>
        <dbReference type="ChEBI" id="CHEBI:58405"/>
        <dbReference type="ChEBI" id="CHEBI:60392"/>
        <dbReference type="EC" id="3.6.1.27"/>
    </reaction>
</comment>
<feature type="transmembrane region" description="Helical" evidence="6">
    <location>
        <begin position="244"/>
        <end position="264"/>
    </location>
</feature>
<dbReference type="OrthoDB" id="5918940at2"/>
<dbReference type="SUPFAM" id="SSF55811">
    <property type="entry name" value="Nudix"/>
    <property type="match status" value="1"/>
</dbReference>
<dbReference type="STRING" id="80852.AWOD_I_1636"/>